<comment type="similarity">
    <text evidence="4 18">Belongs to the CDP-alcohol phosphatidyltransferase class-II family.</text>
</comment>
<evidence type="ECO:0000256" key="8">
    <source>
        <dbReference type="ARBA" id="ARBA00022679"/>
    </source>
</evidence>
<dbReference type="AlphaFoldDB" id="G8C1H5"/>
<evidence type="ECO:0000313" key="21">
    <source>
        <dbReference type="Proteomes" id="UP000005666"/>
    </source>
</evidence>
<accession>G8C1H5</accession>
<evidence type="ECO:0000256" key="14">
    <source>
        <dbReference type="ARBA" id="ARBA00023209"/>
    </source>
</evidence>
<organism evidence="20 21">
    <name type="scientific">Tetrapisispora phaffii (strain ATCC 24235 / CBS 4417 / NBRC 1672 / NRRL Y-8282 / UCD 70-5)</name>
    <name type="common">Yeast</name>
    <name type="synonym">Fabospora phaffii</name>
    <dbReference type="NCBI Taxonomy" id="1071381"/>
    <lineage>
        <taxon>Eukaryota</taxon>
        <taxon>Fungi</taxon>
        <taxon>Dikarya</taxon>
        <taxon>Ascomycota</taxon>
        <taxon>Saccharomycotina</taxon>
        <taxon>Saccharomycetes</taxon>
        <taxon>Saccharomycetales</taxon>
        <taxon>Saccharomycetaceae</taxon>
        <taxon>Tetrapisispora</taxon>
    </lineage>
</organism>
<evidence type="ECO:0000256" key="2">
    <source>
        <dbReference type="ARBA" id="ARBA00005042"/>
    </source>
</evidence>
<evidence type="ECO:0000256" key="13">
    <source>
        <dbReference type="ARBA" id="ARBA00023128"/>
    </source>
</evidence>
<keyword evidence="12 18" id="KW-0443">Lipid metabolism</keyword>
<dbReference type="GO" id="GO:0008444">
    <property type="term" value="F:CDP-diacylglycerol-glycerol-3-phosphate 3-phosphatidyltransferase activity"/>
    <property type="evidence" value="ECO:0007669"/>
    <property type="project" value="UniProtKB-EC"/>
</dbReference>
<dbReference type="UniPathway" id="UPA00084">
    <property type="reaction ID" value="UER00503"/>
</dbReference>
<evidence type="ECO:0000313" key="20">
    <source>
        <dbReference type="EMBL" id="CCE66003.1"/>
    </source>
</evidence>
<reference evidence="20 21" key="1">
    <citation type="journal article" date="2011" name="Proc. Natl. Acad. Sci. U.S.A.">
        <title>Evolutionary erosion of yeast sex chromosomes by mating-type switching accidents.</title>
        <authorList>
            <person name="Gordon J.L."/>
            <person name="Armisen D."/>
            <person name="Proux-Wera E."/>
            <person name="Oheigeartaigh S.S."/>
            <person name="Byrne K.P."/>
            <person name="Wolfe K.H."/>
        </authorList>
    </citation>
    <scope>NUCLEOTIDE SEQUENCE [LARGE SCALE GENOMIC DNA]</scope>
    <source>
        <strain evidence="21">ATCC 24235 / CBS 4417 / NBRC 1672 / NRRL Y-8282 / UCD 70-5</strain>
    </source>
</reference>
<dbReference type="PROSITE" id="PS50035">
    <property type="entry name" value="PLD"/>
    <property type="match status" value="1"/>
</dbReference>
<evidence type="ECO:0000256" key="6">
    <source>
        <dbReference type="ARBA" id="ARBA00014944"/>
    </source>
</evidence>
<evidence type="ECO:0000256" key="4">
    <source>
        <dbReference type="ARBA" id="ARBA00010682"/>
    </source>
</evidence>
<dbReference type="FunFam" id="3.30.870.10:FF:000044">
    <property type="entry name" value="CDP-diacylglycerol--glycerol-3-phosphate 3-phosphatidyltransferase"/>
    <property type="match status" value="1"/>
</dbReference>
<keyword evidence="10 18" id="KW-0547">Nucleotide-binding</keyword>
<dbReference type="InterPro" id="IPR001736">
    <property type="entry name" value="PLipase_D/transphosphatidylase"/>
</dbReference>
<evidence type="ECO:0000256" key="18">
    <source>
        <dbReference type="RuleBase" id="RU365024"/>
    </source>
</evidence>
<evidence type="ECO:0000256" key="15">
    <source>
        <dbReference type="ARBA" id="ARBA00023264"/>
    </source>
</evidence>
<dbReference type="Gene3D" id="3.30.870.10">
    <property type="entry name" value="Endonuclease Chain A"/>
    <property type="match status" value="2"/>
</dbReference>
<evidence type="ECO:0000256" key="1">
    <source>
        <dbReference type="ARBA" id="ARBA00004173"/>
    </source>
</evidence>
<evidence type="ECO:0000256" key="5">
    <source>
        <dbReference type="ARBA" id="ARBA00013170"/>
    </source>
</evidence>
<evidence type="ECO:0000259" key="19">
    <source>
        <dbReference type="PROSITE" id="PS50035"/>
    </source>
</evidence>
<evidence type="ECO:0000256" key="7">
    <source>
        <dbReference type="ARBA" id="ARBA00022516"/>
    </source>
</evidence>
<proteinExistence type="inferred from homology"/>
<dbReference type="OrthoDB" id="10250191at2759"/>
<feature type="domain" description="PLD phosphodiesterase" evidence="19">
    <location>
        <begin position="179"/>
        <end position="205"/>
    </location>
</feature>
<dbReference type="SUPFAM" id="SSF56024">
    <property type="entry name" value="Phospholipase D/nuclease"/>
    <property type="match status" value="1"/>
</dbReference>
<evidence type="ECO:0000256" key="12">
    <source>
        <dbReference type="ARBA" id="ARBA00023098"/>
    </source>
</evidence>
<evidence type="ECO:0000256" key="3">
    <source>
        <dbReference type="ARBA" id="ARBA00005189"/>
    </source>
</evidence>
<dbReference type="eggNOG" id="KOG3964">
    <property type="taxonomic scope" value="Eukaryota"/>
</dbReference>
<dbReference type="FunFam" id="3.30.870.10:FF:000046">
    <property type="entry name" value="CDP-diacylglycerol--glycerol-3-phosphate 3-phosphatidyltransferase"/>
    <property type="match status" value="1"/>
</dbReference>
<dbReference type="RefSeq" id="XP_003688437.1">
    <property type="nucleotide sequence ID" value="XM_003688389.1"/>
</dbReference>
<dbReference type="SMART" id="SM00155">
    <property type="entry name" value="PLDc"/>
    <property type="match status" value="2"/>
</dbReference>
<dbReference type="CDD" id="cd09135">
    <property type="entry name" value="PLDc_PGS1_euk_1"/>
    <property type="match status" value="1"/>
</dbReference>
<dbReference type="CDD" id="cd09137">
    <property type="entry name" value="PLDc_PGS1_euk_2"/>
    <property type="match status" value="1"/>
</dbReference>
<evidence type="ECO:0000256" key="17">
    <source>
        <dbReference type="ARBA" id="ARBA00058636"/>
    </source>
</evidence>
<dbReference type="PANTHER" id="PTHR12586:SF1">
    <property type="entry name" value="CDP-DIACYLGLYCEROL--GLYCEROL-3-PHOSPHATE 3-PHOSPHATIDYLTRANSFERASE, MITOCHONDRIAL"/>
    <property type="match status" value="1"/>
</dbReference>
<evidence type="ECO:0000256" key="10">
    <source>
        <dbReference type="ARBA" id="ARBA00022741"/>
    </source>
</evidence>
<keyword evidence="7 18" id="KW-0444">Lipid biosynthesis</keyword>
<comment type="function">
    <text evidence="18">Functions in the biosynthesis of the anionic phospholipids phosphatidylglycerol and cardiolipin.</text>
</comment>
<dbReference type="GO" id="GO:0031966">
    <property type="term" value="C:mitochondrial membrane"/>
    <property type="evidence" value="ECO:0007669"/>
    <property type="project" value="EnsemblFungi"/>
</dbReference>
<dbReference type="KEGG" id="tpf:TPHA_0O00310"/>
<gene>
    <name evidence="20" type="primary">TPHA0O00310</name>
    <name evidence="20" type="ordered locus">TPHA_0O00310</name>
</gene>
<dbReference type="PIRSF" id="PIRSF000850">
    <property type="entry name" value="Phospholipase_D_PSS"/>
    <property type="match status" value="1"/>
</dbReference>
<keyword evidence="9" id="KW-0677">Repeat</keyword>
<comment type="pathway">
    <text evidence="3">Lipid metabolism.</text>
</comment>
<evidence type="ECO:0000256" key="16">
    <source>
        <dbReference type="ARBA" id="ARBA00048586"/>
    </source>
</evidence>
<dbReference type="EC" id="2.7.8.5" evidence="5 18"/>
<evidence type="ECO:0000256" key="9">
    <source>
        <dbReference type="ARBA" id="ARBA00022737"/>
    </source>
</evidence>
<dbReference type="HOGENOM" id="CLU_030471_1_1_1"/>
<keyword evidence="21" id="KW-1185">Reference proteome</keyword>
<dbReference type="OMA" id="HKCLAQC"/>
<comment type="catalytic activity">
    <reaction evidence="16 18">
        <text>a CDP-1,2-diacyl-sn-glycerol + sn-glycerol 3-phosphate = a 1,2-diacyl-sn-glycero-3-phospho-(1'-sn-glycero-3'-phosphate) + CMP + H(+)</text>
        <dbReference type="Rhea" id="RHEA:12593"/>
        <dbReference type="ChEBI" id="CHEBI:15378"/>
        <dbReference type="ChEBI" id="CHEBI:57597"/>
        <dbReference type="ChEBI" id="CHEBI:58332"/>
        <dbReference type="ChEBI" id="CHEBI:60110"/>
        <dbReference type="ChEBI" id="CHEBI:60377"/>
        <dbReference type="EC" id="2.7.8.5"/>
    </reaction>
</comment>
<dbReference type="GO" id="GO:0032049">
    <property type="term" value="P:cardiolipin biosynthetic process"/>
    <property type="evidence" value="ECO:0007669"/>
    <property type="project" value="EnsemblFungi"/>
</dbReference>
<name>G8C1H5_TETPH</name>
<dbReference type="InterPro" id="IPR016270">
    <property type="entry name" value="PGS1"/>
</dbReference>
<comment type="pathway">
    <text evidence="2 18">Phospholipid metabolism; phosphatidylglycerol biosynthesis; phosphatidylglycerol from CDP-diacylglycerol: step 1/2.</text>
</comment>
<evidence type="ECO:0000256" key="11">
    <source>
        <dbReference type="ARBA" id="ARBA00022840"/>
    </source>
</evidence>
<keyword evidence="14 18" id="KW-0594">Phospholipid biosynthesis</keyword>
<keyword evidence="15 18" id="KW-1208">Phospholipid metabolism</keyword>
<keyword evidence="11 18" id="KW-0067">ATP-binding</keyword>
<dbReference type="GO" id="GO:0005524">
    <property type="term" value="F:ATP binding"/>
    <property type="evidence" value="ECO:0007669"/>
    <property type="project" value="UniProtKB-KW"/>
</dbReference>
<comment type="function">
    <text evidence="17">Essential for the viability of mitochondrial petite mutant. Catalyzes the committed step to the synthesis of the acidic phospholipids.</text>
</comment>
<protein>
    <recommendedName>
        <fullName evidence="6 18">CDP-diacylglycerol--glycerol-3-phosphate 3-phosphatidyltransferase</fullName>
        <ecNumber evidence="5 18">2.7.8.5</ecNumber>
    </recommendedName>
</protein>
<comment type="subcellular location">
    <subcellularLocation>
        <location evidence="1 18">Mitochondrion</location>
    </subcellularLocation>
</comment>
<keyword evidence="13 18" id="KW-0496">Mitochondrion</keyword>
<dbReference type="EMBL" id="HE612870">
    <property type="protein sequence ID" value="CCE66003.1"/>
    <property type="molecule type" value="Genomic_DNA"/>
</dbReference>
<sequence>MNKSLTTKLSTTVNIITIKSFIPINKRMSTVSSTPKHQDTIELSYTDQIRTKLKYLSTKFYFKKKEVEILNDPDCFYNTLKQKISNAKERVFLATLYIGKSEDELVECISDALKYNSKLKVYFLLDGLRGTRESPSKCSAQLLSQLTHDYKDRVDIRLYKTPAYIGWKKALIPSRFDEALGLQHMKIYGFDNEVMLSGANLSNDYFTNRQDRYFLFKNKLFANYHFALHQLISSLSYKLEYSTNQMKYQLLWPSTNICSEPLKGRRKFIRKTSKVLSDFLHNPNDNLLQSINEPVDKNIYPTTVYPISQFSPLFHSFEDKSTEKPTILNLISCIKSPSINWMFTTGYFNMLPEIRDQLLKTPSNNSIVITASPYANGFFESKGISKHLPAAYLFLSKKFLKSVHNANKSNYIHLREWKKGVITQPGGWSYHAKGLWISKEEANQGKNESDIIKEIPFATVIGSSNYTKRAYSLDLESNAVIVTDDMELRLELYKELRNLLKNTKEINLEDFRNDKDRKIPTGVKVATSILGKKL</sequence>
<dbReference type="Proteomes" id="UP000005666">
    <property type="component" value="Chromosome 15"/>
</dbReference>
<dbReference type="STRING" id="1071381.G8C1H5"/>
<keyword evidence="8 18" id="KW-0808">Transferase</keyword>
<dbReference type="PANTHER" id="PTHR12586">
    <property type="entry name" value="CDP-DIACYLGLYCEROL--SERINE O-PHOSPHATIDYLTRANSFERASE"/>
    <property type="match status" value="1"/>
</dbReference>
<dbReference type="GeneID" id="11530547"/>